<dbReference type="GO" id="GO:0019240">
    <property type="term" value="P:citrulline biosynthetic process"/>
    <property type="evidence" value="ECO:0007669"/>
    <property type="project" value="TreeGrafter"/>
</dbReference>
<dbReference type="PANTHER" id="PTHR45753:SF3">
    <property type="entry name" value="ORNITHINE TRANSCARBAMYLASE, MITOCHONDRIAL"/>
    <property type="match status" value="1"/>
</dbReference>
<feature type="domain" description="Aspartate/ornithine carbamoyltransferase Asp/Orn-binding" evidence="3">
    <location>
        <begin position="5"/>
        <end position="75"/>
    </location>
</feature>
<dbReference type="GO" id="GO:0016597">
    <property type="term" value="F:amino acid binding"/>
    <property type="evidence" value="ECO:0007669"/>
    <property type="project" value="InterPro"/>
</dbReference>
<sequence>MGDPIEEKTARTAARTPYRVTAGLMREAAPGAVFLHCLPAHRGEEVAGDVIDGPASQVFPQAANRLPTAQAVLEALVGPTLAGAR</sequence>
<comment type="similarity">
    <text evidence="2">Belongs to the aspartate/ornithine carbamoyltransferase superfamily.</text>
</comment>
<evidence type="ECO:0000313" key="4">
    <source>
        <dbReference type="EMBL" id="MBB6553440.1"/>
    </source>
</evidence>
<dbReference type="Gene3D" id="3.40.50.1370">
    <property type="entry name" value="Aspartate/ornithine carbamoyltransferase"/>
    <property type="match status" value="1"/>
</dbReference>
<dbReference type="PRINTS" id="PR00100">
    <property type="entry name" value="AOTCASE"/>
</dbReference>
<gene>
    <name evidence="4" type="ORF">HD593_008235</name>
</gene>
<evidence type="ECO:0000256" key="1">
    <source>
        <dbReference type="ARBA" id="ARBA00022679"/>
    </source>
</evidence>
<dbReference type="InterPro" id="IPR006131">
    <property type="entry name" value="Asp_carbamoyltransf_Asp/Orn-bd"/>
</dbReference>
<dbReference type="AlphaFoldDB" id="A0A7X0U3G5"/>
<dbReference type="InterPro" id="IPR036901">
    <property type="entry name" value="Asp/Orn_carbamoylTrfase_sf"/>
</dbReference>
<keyword evidence="5" id="KW-1185">Reference proteome</keyword>
<dbReference type="PANTHER" id="PTHR45753">
    <property type="entry name" value="ORNITHINE CARBAMOYLTRANSFERASE, MITOCHONDRIAL"/>
    <property type="match status" value="1"/>
</dbReference>
<evidence type="ECO:0000313" key="5">
    <source>
        <dbReference type="Proteomes" id="UP000565579"/>
    </source>
</evidence>
<keyword evidence="1 2" id="KW-0808">Transferase</keyword>
<dbReference type="EMBL" id="JACHMI010000001">
    <property type="protein sequence ID" value="MBB6553440.1"/>
    <property type="molecule type" value="Genomic_DNA"/>
</dbReference>
<dbReference type="InterPro" id="IPR006130">
    <property type="entry name" value="Asp/Orn_carbamoylTrfase"/>
</dbReference>
<name>A0A7X0U3G5_9ACTN</name>
<comment type="caution">
    <text evidence="4">The sequence shown here is derived from an EMBL/GenBank/DDBJ whole genome shotgun (WGS) entry which is preliminary data.</text>
</comment>
<evidence type="ECO:0000259" key="3">
    <source>
        <dbReference type="Pfam" id="PF00185"/>
    </source>
</evidence>
<protein>
    <submittedName>
        <fullName evidence="4">Ornithine carbamoyltransferase</fullName>
    </submittedName>
</protein>
<dbReference type="Pfam" id="PF00185">
    <property type="entry name" value="OTCace"/>
    <property type="match status" value="1"/>
</dbReference>
<dbReference type="GO" id="GO:0042450">
    <property type="term" value="P:L-arginine biosynthetic process via ornithine"/>
    <property type="evidence" value="ECO:0007669"/>
    <property type="project" value="TreeGrafter"/>
</dbReference>
<dbReference type="SUPFAM" id="SSF53671">
    <property type="entry name" value="Aspartate/ornithine carbamoyltransferase"/>
    <property type="match status" value="1"/>
</dbReference>
<accession>A0A7X0U3G5</accession>
<evidence type="ECO:0000256" key="2">
    <source>
        <dbReference type="RuleBase" id="RU003634"/>
    </source>
</evidence>
<proteinExistence type="inferred from homology"/>
<dbReference type="GO" id="GO:0004585">
    <property type="term" value="F:ornithine carbamoyltransferase activity"/>
    <property type="evidence" value="ECO:0007669"/>
    <property type="project" value="TreeGrafter"/>
</dbReference>
<organism evidence="4 5">
    <name type="scientific">Nonomuraea rubra</name>
    <dbReference type="NCBI Taxonomy" id="46180"/>
    <lineage>
        <taxon>Bacteria</taxon>
        <taxon>Bacillati</taxon>
        <taxon>Actinomycetota</taxon>
        <taxon>Actinomycetes</taxon>
        <taxon>Streptosporangiales</taxon>
        <taxon>Streptosporangiaceae</taxon>
        <taxon>Nonomuraea</taxon>
    </lineage>
</organism>
<dbReference type="Proteomes" id="UP000565579">
    <property type="component" value="Unassembled WGS sequence"/>
</dbReference>
<dbReference type="RefSeq" id="WP_221525228.1">
    <property type="nucleotide sequence ID" value="NZ_BAAAXY010000226.1"/>
</dbReference>
<reference evidence="4 5" key="1">
    <citation type="submission" date="2020-08" db="EMBL/GenBank/DDBJ databases">
        <title>Sequencing the genomes of 1000 actinobacteria strains.</title>
        <authorList>
            <person name="Klenk H.-P."/>
        </authorList>
    </citation>
    <scope>NUCLEOTIDE SEQUENCE [LARGE SCALE GENOMIC DNA]</scope>
    <source>
        <strain evidence="4 5">DSM 43768</strain>
    </source>
</reference>